<dbReference type="InterPro" id="IPR036097">
    <property type="entry name" value="HisK_dim/P_sf"/>
</dbReference>
<accession>A0ABW6BBY4</accession>
<keyword evidence="3 7" id="KW-0597">Phosphoprotein</keyword>
<name>A0ABW6BBY4_9SPHI</name>
<dbReference type="RefSeq" id="WP_320182760.1">
    <property type="nucleotide sequence ID" value="NZ_CP138332.1"/>
</dbReference>
<keyword evidence="6" id="KW-0804">Transcription</keyword>
<dbReference type="Gene3D" id="3.40.50.2300">
    <property type="match status" value="1"/>
</dbReference>
<feature type="domain" description="Response regulatory" evidence="10">
    <location>
        <begin position="1042"/>
        <end position="1157"/>
    </location>
</feature>
<dbReference type="InterPro" id="IPR003661">
    <property type="entry name" value="HisK_dim/P_dom"/>
</dbReference>
<dbReference type="InterPro" id="IPR005467">
    <property type="entry name" value="His_kinase_dom"/>
</dbReference>
<keyword evidence="4" id="KW-0805">Transcription regulation</keyword>
<keyword evidence="12" id="KW-1185">Reference proteome</keyword>
<feature type="modified residue" description="4-aspartylphosphate" evidence="7">
    <location>
        <position position="1090"/>
    </location>
</feature>
<dbReference type="InterPro" id="IPR011123">
    <property type="entry name" value="Y_Y_Y"/>
</dbReference>
<dbReference type="Pfam" id="PF07495">
    <property type="entry name" value="Y_Y_Y"/>
    <property type="match status" value="1"/>
</dbReference>
<dbReference type="CDD" id="cd00075">
    <property type="entry name" value="HATPase"/>
    <property type="match status" value="1"/>
</dbReference>
<dbReference type="PANTHER" id="PTHR43547:SF2">
    <property type="entry name" value="HYBRID SIGNAL TRANSDUCTION HISTIDINE KINASE C"/>
    <property type="match status" value="1"/>
</dbReference>
<dbReference type="PANTHER" id="PTHR43547">
    <property type="entry name" value="TWO-COMPONENT HISTIDINE KINASE"/>
    <property type="match status" value="1"/>
</dbReference>
<dbReference type="Gene3D" id="3.30.565.10">
    <property type="entry name" value="Histidine kinase-like ATPase, C-terminal domain"/>
    <property type="match status" value="1"/>
</dbReference>
<evidence type="ECO:0000256" key="4">
    <source>
        <dbReference type="ARBA" id="ARBA00023015"/>
    </source>
</evidence>
<dbReference type="Gene3D" id="2.130.10.10">
    <property type="entry name" value="YVTN repeat-like/Quinoprotein amine dehydrogenase"/>
    <property type="match status" value="2"/>
</dbReference>
<evidence type="ECO:0000256" key="6">
    <source>
        <dbReference type="ARBA" id="ARBA00023163"/>
    </source>
</evidence>
<dbReference type="InterPro" id="IPR009057">
    <property type="entry name" value="Homeodomain-like_sf"/>
</dbReference>
<sequence>MHFFLYLRIAAILYLMYALQVDAQTLRFTSLTEENVFDKQPVLSIAQDQRGQLWFAGEYGIYTYDSEHIVDAAVRDSAFQKIGYITKIKINKENHLLVATATNFRLYDLNSRKAVYDGDQPFDKKLVVLDMVLTDKHSFLCTSDGLYVLHQQAASYRLEKILDRKNLQSIVALKNDRYAVTSSNGVELLTYHKKQVKDMVNLHMPIGLERERVMTCIFSESKSLWVATKFRGLFHYDLTKGIWTNYNENNSNLLSNNVRKIIRDPEGRLLIGTLKGLSVKGHGAQFNNFKHHARWGNSLSQNSIYDLFIDNQKIVWIGTYFGGINALFPPLIKLDVYATRSPAPFQLNSDIVGSFAESADAYWIGTEEEGISEMDKDTRRIVARPQVAKSNLVKDLYVRDGKLYIAQYAGGYATLDIATRESKHYSLHEDAHHIFNNVFSIYVDAKHTIYLGTNLGTFRVEEGEKPILIPELSPFTVADMQEDKNKRAYFLLNTQLYYKDLYGKTFLRDSLNNLAIQGFCIDDNNNLWLTTAESVYKKSTNGELIQVARFRENMLGSPIYYDNKLWITSKNGLVYYDVKTKYSTILNQHDGLPVKNLQSARGFLTKDGRIFITTLNGLVSFMPKDIRFNNTIPHVILRNISVNESVLPVDRIVEDKENTMYEIVLAHDENIIAIDFSSSNFIKPLKNRFRYKLEGFDKDWIETNSGKIRYTNIPEGKHSLLIYASNNDMRWSKSPLKIMLVIRPPLWKTWWAYLVYAVFAAAAVHFLIKFIVEREVLINSEKEYEKKIKFFTQVSHEIRTPLTLITAPLDEIINETAQQSETQQKVRRVKKNADKLLLIINELLDFKRFDDLKQQLRKTEVPLKAYIEDNFYLLHDLAQSKNIRYYIRRIDTVGTFWLDVQQFDKVLLNLLSNALKYTPTGGTVYLELIDANDSIEIHVVDNGIGVLEENQFKIFEEYYRESHTEDVIGTGIGLALSKEIVHRHNGEIFCSSLQRKNERWTIFTVTLRKEYQIDQPNSIDFVAPSTALLPLATYRKHDVQEIILLVEDNPEMLDLLIHLFEEHYTILTATDGVDALEKARLHLPDIILSDIMMPNMNGVELCQAVKTDIKTSHIPFVLLTAVNDSNVQLSTLTYGANLYLVKPFEKKHLFFSVYNLLQISQRNRENFRLQATVSSNESDNKFIQSLDTLIENHLLSEHFDVEFISKQMGMSPPILYRKLKAMTNLSLNNYVKTYRLTKAKELLKTNLNISEVAYAVGFSDRKYFSKEFKKQFGMTPSVYLANERQ</sequence>
<evidence type="ECO:0000256" key="7">
    <source>
        <dbReference type="PROSITE-ProRule" id="PRU00169"/>
    </source>
</evidence>
<dbReference type="Proteomes" id="UP001597525">
    <property type="component" value="Unassembled WGS sequence"/>
</dbReference>
<dbReference type="InterPro" id="IPR004358">
    <property type="entry name" value="Sig_transdc_His_kin-like_C"/>
</dbReference>
<dbReference type="Pfam" id="PF07494">
    <property type="entry name" value="Reg_prop"/>
    <property type="match status" value="1"/>
</dbReference>
<dbReference type="InterPro" id="IPR015943">
    <property type="entry name" value="WD40/YVTN_repeat-like_dom_sf"/>
</dbReference>
<dbReference type="Pfam" id="PF00072">
    <property type="entry name" value="Response_reg"/>
    <property type="match status" value="1"/>
</dbReference>
<comment type="caution">
    <text evidence="11">The sequence shown here is derived from an EMBL/GenBank/DDBJ whole genome shotgun (WGS) entry which is preliminary data.</text>
</comment>
<evidence type="ECO:0000313" key="11">
    <source>
        <dbReference type="EMBL" id="MFD2967065.1"/>
    </source>
</evidence>
<dbReference type="PROSITE" id="PS50109">
    <property type="entry name" value="HIS_KIN"/>
    <property type="match status" value="1"/>
</dbReference>
<dbReference type="Gene3D" id="1.10.287.130">
    <property type="match status" value="1"/>
</dbReference>
<feature type="domain" description="Histidine kinase" evidence="9">
    <location>
        <begin position="793"/>
        <end position="1011"/>
    </location>
</feature>
<keyword evidence="5" id="KW-0238">DNA-binding</keyword>
<dbReference type="PRINTS" id="PR00344">
    <property type="entry name" value="BCTRLSENSOR"/>
</dbReference>
<evidence type="ECO:0000256" key="3">
    <source>
        <dbReference type="ARBA" id="ARBA00022553"/>
    </source>
</evidence>
<comment type="catalytic activity">
    <reaction evidence="1">
        <text>ATP + protein L-histidine = ADP + protein N-phospho-L-histidine.</text>
        <dbReference type="EC" id="2.7.13.3"/>
    </reaction>
</comment>
<evidence type="ECO:0000259" key="9">
    <source>
        <dbReference type="PROSITE" id="PS50109"/>
    </source>
</evidence>
<evidence type="ECO:0000256" key="1">
    <source>
        <dbReference type="ARBA" id="ARBA00000085"/>
    </source>
</evidence>
<evidence type="ECO:0000256" key="2">
    <source>
        <dbReference type="ARBA" id="ARBA00012438"/>
    </source>
</evidence>
<dbReference type="EC" id="2.7.13.3" evidence="2"/>
<dbReference type="PROSITE" id="PS01124">
    <property type="entry name" value="HTH_ARAC_FAMILY_2"/>
    <property type="match status" value="1"/>
</dbReference>
<gene>
    <name evidence="11" type="ORF">ACFS7Y_06695</name>
</gene>
<dbReference type="SMART" id="SM00387">
    <property type="entry name" value="HATPase_c"/>
    <property type="match status" value="1"/>
</dbReference>
<reference evidence="12" key="1">
    <citation type="journal article" date="2019" name="Int. J. Syst. Evol. Microbiol.">
        <title>The Global Catalogue of Microorganisms (GCM) 10K type strain sequencing project: providing services to taxonomists for standard genome sequencing and annotation.</title>
        <authorList>
            <consortium name="The Broad Institute Genomics Platform"/>
            <consortium name="The Broad Institute Genome Sequencing Center for Infectious Disease"/>
            <person name="Wu L."/>
            <person name="Ma J."/>
        </authorList>
    </citation>
    <scope>NUCLEOTIDE SEQUENCE [LARGE SCALE GENOMIC DNA]</scope>
    <source>
        <strain evidence="12">KCTC 22814</strain>
    </source>
</reference>
<dbReference type="SUPFAM" id="SSF46689">
    <property type="entry name" value="Homeodomain-like"/>
    <property type="match status" value="1"/>
</dbReference>
<dbReference type="Pfam" id="PF12833">
    <property type="entry name" value="HTH_18"/>
    <property type="match status" value="1"/>
</dbReference>
<evidence type="ECO:0000259" key="8">
    <source>
        <dbReference type="PROSITE" id="PS01124"/>
    </source>
</evidence>
<dbReference type="PROSITE" id="PS00041">
    <property type="entry name" value="HTH_ARAC_FAMILY_1"/>
    <property type="match status" value="1"/>
</dbReference>
<evidence type="ECO:0000256" key="5">
    <source>
        <dbReference type="ARBA" id="ARBA00023125"/>
    </source>
</evidence>
<dbReference type="CDD" id="cd00082">
    <property type="entry name" value="HisKA"/>
    <property type="match status" value="1"/>
</dbReference>
<dbReference type="Pfam" id="PF00512">
    <property type="entry name" value="HisKA"/>
    <property type="match status" value="1"/>
</dbReference>
<dbReference type="SUPFAM" id="SSF63829">
    <property type="entry name" value="Calcium-dependent phosphotriesterase"/>
    <property type="match status" value="2"/>
</dbReference>
<proteinExistence type="predicted"/>
<dbReference type="Pfam" id="PF02518">
    <property type="entry name" value="HATPase_c"/>
    <property type="match status" value="1"/>
</dbReference>
<dbReference type="SMART" id="SM00388">
    <property type="entry name" value="HisKA"/>
    <property type="match status" value="1"/>
</dbReference>
<dbReference type="PROSITE" id="PS50110">
    <property type="entry name" value="RESPONSE_REGULATORY"/>
    <property type="match status" value="1"/>
</dbReference>
<dbReference type="SMART" id="SM00342">
    <property type="entry name" value="HTH_ARAC"/>
    <property type="match status" value="1"/>
</dbReference>
<dbReference type="InterPro" id="IPR003594">
    <property type="entry name" value="HATPase_dom"/>
</dbReference>
<dbReference type="InterPro" id="IPR018060">
    <property type="entry name" value="HTH_AraC"/>
</dbReference>
<dbReference type="Gene3D" id="1.10.10.60">
    <property type="entry name" value="Homeodomain-like"/>
    <property type="match status" value="2"/>
</dbReference>
<dbReference type="SUPFAM" id="SSF52172">
    <property type="entry name" value="CheY-like"/>
    <property type="match status" value="1"/>
</dbReference>
<feature type="domain" description="HTH araC/xylS-type" evidence="8">
    <location>
        <begin position="1184"/>
        <end position="1282"/>
    </location>
</feature>
<protein>
    <recommendedName>
        <fullName evidence="2">histidine kinase</fullName>
        <ecNumber evidence="2">2.7.13.3</ecNumber>
    </recommendedName>
</protein>
<dbReference type="Gene3D" id="2.60.40.10">
    <property type="entry name" value="Immunoglobulins"/>
    <property type="match status" value="1"/>
</dbReference>
<organism evidence="11 12">
    <name type="scientific">Sphingobacterium bambusae</name>
    <dbReference type="NCBI Taxonomy" id="662858"/>
    <lineage>
        <taxon>Bacteria</taxon>
        <taxon>Pseudomonadati</taxon>
        <taxon>Bacteroidota</taxon>
        <taxon>Sphingobacteriia</taxon>
        <taxon>Sphingobacteriales</taxon>
        <taxon>Sphingobacteriaceae</taxon>
        <taxon>Sphingobacterium</taxon>
    </lineage>
</organism>
<dbReference type="SUPFAM" id="SSF55874">
    <property type="entry name" value="ATPase domain of HSP90 chaperone/DNA topoisomerase II/histidine kinase"/>
    <property type="match status" value="1"/>
</dbReference>
<dbReference type="InterPro" id="IPR018062">
    <property type="entry name" value="HTH_AraC-typ_CS"/>
</dbReference>
<evidence type="ECO:0000259" key="10">
    <source>
        <dbReference type="PROSITE" id="PS50110"/>
    </source>
</evidence>
<dbReference type="EMBL" id="JBHUPB010000004">
    <property type="protein sequence ID" value="MFD2967065.1"/>
    <property type="molecule type" value="Genomic_DNA"/>
</dbReference>
<evidence type="ECO:0000313" key="12">
    <source>
        <dbReference type="Proteomes" id="UP001597525"/>
    </source>
</evidence>
<dbReference type="SMART" id="SM00448">
    <property type="entry name" value="REC"/>
    <property type="match status" value="1"/>
</dbReference>
<dbReference type="InterPro" id="IPR001789">
    <property type="entry name" value="Sig_transdc_resp-reg_receiver"/>
</dbReference>
<dbReference type="SUPFAM" id="SSF47384">
    <property type="entry name" value="Homodimeric domain of signal transducing histidine kinase"/>
    <property type="match status" value="1"/>
</dbReference>
<dbReference type="InterPro" id="IPR036890">
    <property type="entry name" value="HATPase_C_sf"/>
</dbReference>
<dbReference type="InterPro" id="IPR011110">
    <property type="entry name" value="Reg_prop"/>
</dbReference>
<dbReference type="InterPro" id="IPR013783">
    <property type="entry name" value="Ig-like_fold"/>
</dbReference>
<dbReference type="InterPro" id="IPR011006">
    <property type="entry name" value="CheY-like_superfamily"/>
</dbReference>